<name>A0A2U0I626_9FLAO</name>
<comment type="caution">
    <text evidence="1">The sequence shown here is derived from an EMBL/GenBank/DDBJ whole genome shotgun (WGS) entry which is preliminary data.</text>
</comment>
<dbReference type="PANTHER" id="PTHR31299:SF0">
    <property type="entry name" value="ESTERASE, PUTATIVE (AFU_ORTHOLOGUE AFUA_1G05850)-RELATED"/>
    <property type="match status" value="1"/>
</dbReference>
<dbReference type="Gene3D" id="3.40.1660.10">
    <property type="entry name" value="EreA-like (biosynthetic domain)"/>
    <property type="match status" value="1"/>
</dbReference>
<protein>
    <submittedName>
        <fullName evidence="1">Protein-L-isoaspartate O-methyltransferase</fullName>
    </submittedName>
</protein>
<dbReference type="Pfam" id="PF05139">
    <property type="entry name" value="Erythro_esteras"/>
    <property type="match status" value="1"/>
</dbReference>
<gene>
    <name evidence="1" type="ORF">DDV96_03045</name>
</gene>
<keyword evidence="2" id="KW-1185">Reference proteome</keyword>
<reference evidence="1 2" key="1">
    <citation type="submission" date="2018-04" db="EMBL/GenBank/DDBJ databases">
        <title>Marixanthomonas spongiae HN-E44 sp. nov., isolated from a marine sponge.</title>
        <authorList>
            <person name="Luo L."/>
            <person name="Zhuang L."/>
        </authorList>
    </citation>
    <scope>NUCLEOTIDE SEQUENCE [LARGE SCALE GENOMIC DNA]</scope>
    <source>
        <strain evidence="1 2">HN-E44</strain>
    </source>
</reference>
<dbReference type="InterPro" id="IPR014622">
    <property type="entry name" value="UCP036794_erythomycin"/>
</dbReference>
<dbReference type="Gene3D" id="3.30.1870.10">
    <property type="entry name" value="EreA-like, domain 2"/>
    <property type="match status" value="1"/>
</dbReference>
<dbReference type="OrthoDB" id="9810066at2"/>
<dbReference type="Gene3D" id="1.20.1440.30">
    <property type="entry name" value="Biosynthetic Protein domain"/>
    <property type="match status" value="1"/>
</dbReference>
<dbReference type="GO" id="GO:0032259">
    <property type="term" value="P:methylation"/>
    <property type="evidence" value="ECO:0007669"/>
    <property type="project" value="UniProtKB-KW"/>
</dbReference>
<dbReference type="GO" id="GO:0046677">
    <property type="term" value="P:response to antibiotic"/>
    <property type="evidence" value="ECO:0007669"/>
    <property type="project" value="InterPro"/>
</dbReference>
<dbReference type="Proteomes" id="UP000245962">
    <property type="component" value="Unassembled WGS sequence"/>
</dbReference>
<dbReference type="PIRSF" id="PIRSF036794">
    <property type="entry name" value="UCP_erythr_ester"/>
    <property type="match status" value="1"/>
</dbReference>
<dbReference type="GO" id="GO:0008168">
    <property type="term" value="F:methyltransferase activity"/>
    <property type="evidence" value="ECO:0007669"/>
    <property type="project" value="UniProtKB-KW"/>
</dbReference>
<evidence type="ECO:0000313" key="1">
    <source>
        <dbReference type="EMBL" id="PVW16557.1"/>
    </source>
</evidence>
<keyword evidence="1" id="KW-0808">Transferase</keyword>
<proteinExistence type="predicted"/>
<dbReference type="AlphaFoldDB" id="A0A2U0I626"/>
<dbReference type="SUPFAM" id="SSF159501">
    <property type="entry name" value="EreA/ChaN-like"/>
    <property type="match status" value="1"/>
</dbReference>
<accession>A0A2U0I626</accession>
<dbReference type="PANTHER" id="PTHR31299">
    <property type="entry name" value="ESTERASE, PUTATIVE (AFU_ORTHOLOGUE AFUA_1G05850)-RELATED"/>
    <property type="match status" value="1"/>
</dbReference>
<dbReference type="InterPro" id="IPR007815">
    <property type="entry name" value="Emycin_Estase"/>
</dbReference>
<keyword evidence="1" id="KW-0489">Methyltransferase</keyword>
<dbReference type="EMBL" id="QEHR01000002">
    <property type="protein sequence ID" value="PVW16557.1"/>
    <property type="molecule type" value="Genomic_DNA"/>
</dbReference>
<dbReference type="CDD" id="cd14728">
    <property type="entry name" value="Ere-like"/>
    <property type="match status" value="1"/>
</dbReference>
<sequence>MKNALLASLQDQISNFADIADLTSLMTSLKDKKVVMLGEASHGTHEYYLWRAKISKVLIEEYGFNFVAVEGDWPPCYHVNRHVKNYEDAPTATYKALQAFERWPSWMWANWEVFEWTQWLRKYNKDVKPENRIGWYGLDVYSLWESLEAIMGYLQKEDPDAFQTAKEVMRCFEPYRDKDGGSYAFSTRLVPDGCQREVNKMLVEIRKKFARYEDDDEAAFSTEQNAIVAKNAEAYYRVMATGDEATWNIRDGHMMDTLTRLLDFHGPDAKGIVWAHNTHVGDASFTDMADQGLYNIGELARKQFGKEQVALIGFGSYQGSVLAGREWGAKVQKMEVPTASQDSWESMCAALGDQFYLNFEKMSADPEWQTKIPHRAIGVVYRPEYEQYGNYVPTVLPKRYDGFLFFKETKALHAMDSSVAANKTPETYPFGV</sequence>
<organism evidence="1 2">
    <name type="scientific">Marixanthomonas spongiae</name>
    <dbReference type="NCBI Taxonomy" id="2174845"/>
    <lineage>
        <taxon>Bacteria</taxon>
        <taxon>Pseudomonadati</taxon>
        <taxon>Bacteroidota</taxon>
        <taxon>Flavobacteriia</taxon>
        <taxon>Flavobacteriales</taxon>
        <taxon>Flavobacteriaceae</taxon>
        <taxon>Marixanthomonas</taxon>
    </lineage>
</organism>
<evidence type="ECO:0000313" key="2">
    <source>
        <dbReference type="Proteomes" id="UP000245962"/>
    </source>
</evidence>
<dbReference type="InterPro" id="IPR052036">
    <property type="entry name" value="Hydrolase/PRTase-associated"/>
</dbReference>